<comment type="caution">
    <text evidence="1">The sequence shown here is derived from an EMBL/GenBank/DDBJ whole genome shotgun (WGS) entry which is preliminary data.</text>
</comment>
<keyword evidence="2" id="KW-1185">Reference proteome</keyword>
<proteinExistence type="predicted"/>
<reference evidence="1 2" key="1">
    <citation type="journal article" date="2020" name="ISME J.">
        <title>Comparative genomics reveals insights into cyanobacterial evolution and habitat adaptation.</title>
        <authorList>
            <person name="Chen M.Y."/>
            <person name="Teng W.K."/>
            <person name="Zhao L."/>
            <person name="Hu C.X."/>
            <person name="Zhou Y.K."/>
            <person name="Han B.P."/>
            <person name="Song L.R."/>
            <person name="Shu W.S."/>
        </authorList>
    </citation>
    <scope>NUCLEOTIDE SEQUENCE [LARGE SCALE GENOMIC DNA]</scope>
    <source>
        <strain evidence="1 2">FACHB-838</strain>
    </source>
</reference>
<organism evidence="1 2">
    <name type="scientific">Nostoc flagelliforme FACHB-838</name>
    <dbReference type="NCBI Taxonomy" id="2692904"/>
    <lineage>
        <taxon>Bacteria</taxon>
        <taxon>Bacillati</taxon>
        <taxon>Cyanobacteriota</taxon>
        <taxon>Cyanophyceae</taxon>
        <taxon>Nostocales</taxon>
        <taxon>Nostocaceae</taxon>
        <taxon>Nostoc</taxon>
    </lineage>
</organism>
<evidence type="ECO:0000313" key="2">
    <source>
        <dbReference type="Proteomes" id="UP000623440"/>
    </source>
</evidence>
<sequence>MVLSYLYERVSALPPKSGKLTCMKMKRSPCFFATWVTTHFGAFPRAGGKREQHCIKDNRLPRLRA</sequence>
<protein>
    <submittedName>
        <fullName evidence="1">Uncharacterized protein</fullName>
    </submittedName>
</protein>
<accession>A0ABR8DW67</accession>
<name>A0ABR8DW67_9NOSO</name>
<gene>
    <name evidence="1" type="ORF">H6G97_29555</name>
</gene>
<dbReference type="Proteomes" id="UP000623440">
    <property type="component" value="Unassembled WGS sequence"/>
</dbReference>
<dbReference type="EMBL" id="JACJSI010000098">
    <property type="protein sequence ID" value="MBD2533483.1"/>
    <property type="molecule type" value="Genomic_DNA"/>
</dbReference>
<evidence type="ECO:0000313" key="1">
    <source>
        <dbReference type="EMBL" id="MBD2533483.1"/>
    </source>
</evidence>